<feature type="domain" description="Ribosomal protein eL8/eL30/eS12/Gadd45" evidence="3">
    <location>
        <begin position="4"/>
        <end position="69"/>
    </location>
</feature>
<keyword evidence="1" id="KW-0689">Ribosomal protein</keyword>
<evidence type="ECO:0000259" key="3">
    <source>
        <dbReference type="Pfam" id="PF01248"/>
    </source>
</evidence>
<proteinExistence type="predicted"/>
<organism evidence="4 5">
    <name type="scientific">Gulo gulo</name>
    <name type="common">Wolverine</name>
    <name type="synonym">Gluton</name>
    <dbReference type="NCBI Taxonomy" id="48420"/>
    <lineage>
        <taxon>Eukaryota</taxon>
        <taxon>Metazoa</taxon>
        <taxon>Chordata</taxon>
        <taxon>Craniata</taxon>
        <taxon>Vertebrata</taxon>
        <taxon>Euteleostomi</taxon>
        <taxon>Mammalia</taxon>
        <taxon>Eutheria</taxon>
        <taxon>Laurasiatheria</taxon>
        <taxon>Carnivora</taxon>
        <taxon>Caniformia</taxon>
        <taxon>Musteloidea</taxon>
        <taxon>Mustelidae</taxon>
        <taxon>Guloninae</taxon>
        <taxon>Gulo</taxon>
    </lineage>
</organism>
<keyword evidence="2" id="KW-0687">Ribonucleoprotein</keyword>
<dbReference type="InterPro" id="IPR039109">
    <property type="entry name" value="Ribosomal_eL30-like"/>
</dbReference>
<dbReference type="AlphaFoldDB" id="A0A9X9M7J0"/>
<sequence>MSTQGKVKPVTLANHCPALRKPELEYYAMLAQTGVHQYSGSNTELGTAGGKHYRVCTRTVIDPRDSDIIRSMPEQTGEKLIT</sequence>
<dbReference type="InterPro" id="IPR029064">
    <property type="entry name" value="Ribosomal_eL30-like_sf"/>
</dbReference>
<dbReference type="PANTHER" id="PTHR11449">
    <property type="entry name" value="RIBOSOMAL PROTEIN L30"/>
    <property type="match status" value="1"/>
</dbReference>
<evidence type="ECO:0000313" key="5">
    <source>
        <dbReference type="Proteomes" id="UP000269945"/>
    </source>
</evidence>
<keyword evidence="5" id="KW-1185">Reference proteome</keyword>
<dbReference type="SUPFAM" id="SSF55315">
    <property type="entry name" value="L30e-like"/>
    <property type="match status" value="1"/>
</dbReference>
<evidence type="ECO:0000256" key="1">
    <source>
        <dbReference type="ARBA" id="ARBA00022980"/>
    </source>
</evidence>
<name>A0A9X9M7J0_GULGU</name>
<dbReference type="EMBL" id="CYRY02043957">
    <property type="protein sequence ID" value="VCX38644.1"/>
    <property type="molecule type" value="Genomic_DNA"/>
</dbReference>
<dbReference type="Pfam" id="PF01248">
    <property type="entry name" value="Ribosomal_L7Ae"/>
    <property type="match status" value="1"/>
</dbReference>
<dbReference type="GO" id="GO:1990904">
    <property type="term" value="C:ribonucleoprotein complex"/>
    <property type="evidence" value="ECO:0007669"/>
    <property type="project" value="UniProtKB-KW"/>
</dbReference>
<dbReference type="Proteomes" id="UP000269945">
    <property type="component" value="Unassembled WGS sequence"/>
</dbReference>
<dbReference type="GO" id="GO:0003723">
    <property type="term" value="F:RNA binding"/>
    <property type="evidence" value="ECO:0007669"/>
    <property type="project" value="InterPro"/>
</dbReference>
<gene>
    <name evidence="4" type="ORF">BN2614_LOCUS2</name>
</gene>
<dbReference type="GO" id="GO:0005840">
    <property type="term" value="C:ribosome"/>
    <property type="evidence" value="ECO:0007669"/>
    <property type="project" value="UniProtKB-KW"/>
</dbReference>
<evidence type="ECO:0000256" key="2">
    <source>
        <dbReference type="ARBA" id="ARBA00023274"/>
    </source>
</evidence>
<protein>
    <recommendedName>
        <fullName evidence="3">Ribosomal protein eL8/eL30/eS12/Gadd45 domain-containing protein</fullName>
    </recommendedName>
</protein>
<dbReference type="Gene3D" id="3.30.1330.30">
    <property type="match status" value="1"/>
</dbReference>
<evidence type="ECO:0000313" key="4">
    <source>
        <dbReference type="EMBL" id="VCX38644.1"/>
    </source>
</evidence>
<reference evidence="4 5" key="1">
    <citation type="submission" date="2018-10" db="EMBL/GenBank/DDBJ databases">
        <authorList>
            <person name="Ekblom R."/>
            <person name="Jareborg N."/>
        </authorList>
    </citation>
    <scope>NUCLEOTIDE SEQUENCE [LARGE SCALE GENOMIC DNA]</scope>
    <source>
        <tissue evidence="4">Muscle</tissue>
    </source>
</reference>
<comment type="caution">
    <text evidence="4">The sequence shown here is derived from an EMBL/GenBank/DDBJ whole genome shotgun (WGS) entry which is preliminary data.</text>
</comment>
<dbReference type="InterPro" id="IPR004038">
    <property type="entry name" value="Ribosomal_eL8/eL30/eS12/Gad45"/>
</dbReference>
<accession>A0A9X9M7J0</accession>